<name>A0A2N5W406_9BASI</name>
<evidence type="ECO:0000313" key="2">
    <source>
        <dbReference type="EMBL" id="PLW56979.1"/>
    </source>
</evidence>
<accession>A0A2N5W406</accession>
<protein>
    <submittedName>
        <fullName evidence="2">Uncharacterized protein</fullName>
    </submittedName>
</protein>
<reference evidence="2 3" key="1">
    <citation type="submission" date="2017-11" db="EMBL/GenBank/DDBJ databases">
        <title>De novo assembly and phasing of dikaryotic genomes from two isolates of Puccinia coronata f. sp. avenae, the causal agent of oat crown rust.</title>
        <authorList>
            <person name="Miller M.E."/>
            <person name="Zhang Y."/>
            <person name="Omidvar V."/>
            <person name="Sperschneider J."/>
            <person name="Schwessinger B."/>
            <person name="Raley C."/>
            <person name="Palmer J.M."/>
            <person name="Garnica D."/>
            <person name="Upadhyaya N."/>
            <person name="Rathjen J."/>
            <person name="Taylor J.M."/>
            <person name="Park R.F."/>
            <person name="Dodds P.N."/>
            <person name="Hirsch C.D."/>
            <person name="Kianian S.F."/>
            <person name="Figueroa M."/>
        </authorList>
    </citation>
    <scope>NUCLEOTIDE SEQUENCE [LARGE SCALE GENOMIC DNA]</scope>
    <source>
        <strain evidence="2">12NC29</strain>
    </source>
</reference>
<feature type="region of interest" description="Disordered" evidence="1">
    <location>
        <begin position="1"/>
        <end position="30"/>
    </location>
</feature>
<sequence length="104" mass="11483">MAIGSPHRPRAQKPLPPERRSRPATRPAGGDLIEGIDLCARYLAPTSCYAYFHVAPRHSCRAAAPHLRVPSPAGFYLSQLRFVVQRIRRSTARIFSRAGGMGEC</sequence>
<keyword evidence="3" id="KW-1185">Reference proteome</keyword>
<evidence type="ECO:0000313" key="3">
    <source>
        <dbReference type="Proteomes" id="UP000235388"/>
    </source>
</evidence>
<gene>
    <name evidence="2" type="ORF">PCANC_02779</name>
</gene>
<comment type="caution">
    <text evidence="2">The sequence shown here is derived from an EMBL/GenBank/DDBJ whole genome shotgun (WGS) entry which is preliminary data.</text>
</comment>
<proteinExistence type="predicted"/>
<evidence type="ECO:0000256" key="1">
    <source>
        <dbReference type="SAM" id="MobiDB-lite"/>
    </source>
</evidence>
<dbReference type="EMBL" id="PGCJ01000015">
    <property type="protein sequence ID" value="PLW56979.1"/>
    <property type="molecule type" value="Genomic_DNA"/>
</dbReference>
<dbReference type="AlphaFoldDB" id="A0A2N5W406"/>
<organism evidence="2 3">
    <name type="scientific">Puccinia coronata f. sp. avenae</name>
    <dbReference type="NCBI Taxonomy" id="200324"/>
    <lineage>
        <taxon>Eukaryota</taxon>
        <taxon>Fungi</taxon>
        <taxon>Dikarya</taxon>
        <taxon>Basidiomycota</taxon>
        <taxon>Pucciniomycotina</taxon>
        <taxon>Pucciniomycetes</taxon>
        <taxon>Pucciniales</taxon>
        <taxon>Pucciniaceae</taxon>
        <taxon>Puccinia</taxon>
    </lineage>
</organism>
<dbReference type="Proteomes" id="UP000235388">
    <property type="component" value="Unassembled WGS sequence"/>
</dbReference>